<accession>A0A2K3DIT5</accession>
<dbReference type="InterPro" id="IPR052394">
    <property type="entry name" value="LRR-containing"/>
</dbReference>
<dbReference type="PANTHER" id="PTHR24114:SF2">
    <property type="entry name" value="F-BOX DOMAIN-CONTAINING PROTEIN-RELATED"/>
    <property type="match status" value="1"/>
</dbReference>
<dbReference type="GeneID" id="5726553"/>
<gene>
    <name evidence="3" type="ORF">CHLRE_07g317750v5</name>
</gene>
<evidence type="ECO:0000313" key="4">
    <source>
        <dbReference type="Proteomes" id="UP000006906"/>
    </source>
</evidence>
<dbReference type="KEGG" id="cre:CHLRE_07g317750v5"/>
<dbReference type="EMBL" id="CM008968">
    <property type="protein sequence ID" value="PNW80441.1"/>
    <property type="molecule type" value="Genomic_DNA"/>
</dbReference>
<dbReference type="OrthoDB" id="435799at2759"/>
<dbReference type="InParanoid" id="A0A2K3DIT5"/>
<dbReference type="InterPro" id="IPR032675">
    <property type="entry name" value="LRR_dom_sf"/>
</dbReference>
<sequence>MLLWDRATHVFFLRALAKHKIPGSTKGGVLGDIATWMVVKELVRPATAHTKSDFVQCLVGGQLPPSYSLPWCGPSGRMEAAAPTGEGGGLGTPTAQAMFGPTTYFASHAWSYKFSELVELLEAHYAALPASQGGAAYVPVFYWVDILAVTQHFTGDFKDHPDSNFPGVIRASQAVLFTMHPWRSPVAPTRVWCLFEALTAVESKGVGLEVLLDTRDSADTRPQTLLAIVSSINVLTAQATVASDKSYIMDCIAKGLGAAAFNATLKRLLRAALLDTMVRKAFRGARTADDAVSYGPLVELLKTNGRNLPNGVVDVPKMMPYAAVTDVISLVSSYSAANCPRVLVLSGRDGCTEERHRRHVGGTAEDWVIDYYTACIKIWSYLPLANKAAGALGRTLAKLASGGGGGGAAGGSLAAAPRPALGSSSSSSSSSGGGGGGGGAAAAAAAASAGALRAGRGSIPIATSGSTGVASSTSATSASVAAATTAATISAAGPIAGRRAGLGAAGSSSSGVAATATATPAGSATGGTRAAPIAGRRAAAGTSAAAASSSGIGAGGANPLATTTATALASSGASGGAGSSSRSLASAAAGVGVGGGAGGGAGGEDDGDGAGGGGAGPGLQELYLRLGNAAPPIRWRQPLGDKEKGIFTAEEVAKAAKPEEFRAWKKKQDPNWESVYEMEGLPKHLIKQMKLDWQEKEEFEKWKDSALTQLAVQRATKDASARATLERQERAERGELWRGLAVYGALRVLCLHRSVLCSDDVKQLGAVLRASRGLKELLLIECEAEEEGTPTPGVATRGRGFGAAGSTAPLTARLLAAALGGSGSLTRLTLTPPRLAAVEEWEPGMTAAAAAEGGQGLEALVLAPVALGPAAAKQLAEVLAAMPALRGGAVDSLKAPPLTAPPAAAADEMTAEMTQPFKQPESYPKTVPAETLRKIDWRISYPRGTTHEILRSTRTPDLSYYPQYCGPVPEAEVAALPHVLHLASARGGAAQPAHRVAVLTHWLSAVAAGPAPAAAAVARAKLAASRKTAIVAEPSECKPAGGPQVDDSLLETDMEVGAAGVEARMAALLAAARDLEAASLQAAGGCSYASCWPHLVPPSRRREVLGPEADRLLSDAPRPPPLPAASSAAATTTGGGGGGAGFGGGATALLASSFGGVALPPGSSSAIGVLGGGGAVTAGAGATALAPTAAAGGGGARGAAAAGGGDDSDDDFTDLDNVGWKPQPGLKWQ</sequence>
<comment type="subcellular location">
    <subcellularLocation>
        <location evidence="1">Cytoplasm</location>
        <location evidence="1">Cytoskeleton</location>
        <location evidence="1">Cilium axoneme</location>
    </subcellularLocation>
</comment>
<organism evidence="3 4">
    <name type="scientific">Chlamydomonas reinhardtii</name>
    <name type="common">Chlamydomonas smithii</name>
    <dbReference type="NCBI Taxonomy" id="3055"/>
    <lineage>
        <taxon>Eukaryota</taxon>
        <taxon>Viridiplantae</taxon>
        <taxon>Chlorophyta</taxon>
        <taxon>core chlorophytes</taxon>
        <taxon>Chlorophyceae</taxon>
        <taxon>CS clade</taxon>
        <taxon>Chlamydomonadales</taxon>
        <taxon>Chlamydomonadaceae</taxon>
        <taxon>Chlamydomonas</taxon>
    </lineage>
</organism>
<evidence type="ECO:0000256" key="2">
    <source>
        <dbReference type="SAM" id="MobiDB-lite"/>
    </source>
</evidence>
<dbReference type="STRING" id="3055.A0A2K3DIT5"/>
<name>A0A2K3DIT5_CHLRE</name>
<proteinExistence type="predicted"/>
<protein>
    <submittedName>
        <fullName evidence="3">Uncharacterized protein</fullName>
    </submittedName>
</protein>
<evidence type="ECO:0000313" key="3">
    <source>
        <dbReference type="EMBL" id="PNW80441.1"/>
    </source>
</evidence>
<dbReference type="Gramene" id="PNW80441">
    <property type="protein sequence ID" value="PNW80441"/>
    <property type="gene ID" value="CHLRE_07g317750v5"/>
</dbReference>
<dbReference type="GO" id="GO:0005930">
    <property type="term" value="C:axoneme"/>
    <property type="evidence" value="ECO:0007669"/>
    <property type="project" value="UniProtKB-SubCell"/>
</dbReference>
<evidence type="ECO:0000256" key="1">
    <source>
        <dbReference type="ARBA" id="ARBA00004430"/>
    </source>
</evidence>
<dbReference type="ExpressionAtlas" id="A0A2K3DIT5">
    <property type="expression patterns" value="baseline"/>
</dbReference>
<dbReference type="AlphaFoldDB" id="A0A2K3DIT5"/>
<feature type="compositionally biased region" description="Gly residues" evidence="2">
    <location>
        <begin position="1191"/>
        <end position="1205"/>
    </location>
</feature>
<dbReference type="Gene3D" id="3.80.10.10">
    <property type="entry name" value="Ribonuclease Inhibitor"/>
    <property type="match status" value="1"/>
</dbReference>
<dbReference type="PANTHER" id="PTHR24114">
    <property type="entry name" value="LEUCINE RICH REPEAT FAMILY PROTEIN"/>
    <property type="match status" value="1"/>
</dbReference>
<feature type="region of interest" description="Disordered" evidence="2">
    <location>
        <begin position="1187"/>
        <end position="1229"/>
    </location>
</feature>
<keyword evidence="4" id="KW-1185">Reference proteome</keyword>
<dbReference type="Proteomes" id="UP000006906">
    <property type="component" value="Chromosome 7"/>
</dbReference>
<reference evidence="3 4" key="1">
    <citation type="journal article" date="2007" name="Science">
        <title>The Chlamydomonas genome reveals the evolution of key animal and plant functions.</title>
        <authorList>
            <person name="Merchant S.S."/>
            <person name="Prochnik S.E."/>
            <person name="Vallon O."/>
            <person name="Harris E.H."/>
            <person name="Karpowicz S.J."/>
            <person name="Witman G.B."/>
            <person name="Terry A."/>
            <person name="Salamov A."/>
            <person name="Fritz-Laylin L.K."/>
            <person name="Marechal-Drouard L."/>
            <person name="Marshall W.F."/>
            <person name="Qu L.H."/>
            <person name="Nelson D.R."/>
            <person name="Sanderfoot A.A."/>
            <person name="Spalding M.H."/>
            <person name="Kapitonov V.V."/>
            <person name="Ren Q."/>
            <person name="Ferris P."/>
            <person name="Lindquist E."/>
            <person name="Shapiro H."/>
            <person name="Lucas S.M."/>
            <person name="Grimwood J."/>
            <person name="Schmutz J."/>
            <person name="Cardol P."/>
            <person name="Cerutti H."/>
            <person name="Chanfreau G."/>
            <person name="Chen C.L."/>
            <person name="Cognat V."/>
            <person name="Croft M.T."/>
            <person name="Dent R."/>
            <person name="Dutcher S."/>
            <person name="Fernandez E."/>
            <person name="Fukuzawa H."/>
            <person name="Gonzalez-Ballester D."/>
            <person name="Gonzalez-Halphen D."/>
            <person name="Hallmann A."/>
            <person name="Hanikenne M."/>
            <person name="Hippler M."/>
            <person name="Inwood W."/>
            <person name="Jabbari K."/>
            <person name="Kalanon M."/>
            <person name="Kuras R."/>
            <person name="Lefebvre P.A."/>
            <person name="Lemaire S.D."/>
            <person name="Lobanov A.V."/>
            <person name="Lohr M."/>
            <person name="Manuell A."/>
            <person name="Meier I."/>
            <person name="Mets L."/>
            <person name="Mittag M."/>
            <person name="Mittelmeier T."/>
            <person name="Moroney J.V."/>
            <person name="Moseley J."/>
            <person name="Napoli C."/>
            <person name="Nedelcu A.M."/>
            <person name="Niyogi K."/>
            <person name="Novoselov S.V."/>
            <person name="Paulsen I.T."/>
            <person name="Pazour G."/>
            <person name="Purton S."/>
            <person name="Ral J.P."/>
            <person name="Riano-Pachon D.M."/>
            <person name="Riekhof W."/>
            <person name="Rymarquis L."/>
            <person name="Schroda M."/>
            <person name="Stern D."/>
            <person name="Umen J."/>
            <person name="Willows R."/>
            <person name="Wilson N."/>
            <person name="Zimmer S.L."/>
            <person name="Allmer J."/>
            <person name="Balk J."/>
            <person name="Bisova K."/>
            <person name="Chen C.J."/>
            <person name="Elias M."/>
            <person name="Gendler K."/>
            <person name="Hauser C."/>
            <person name="Lamb M.R."/>
            <person name="Ledford H."/>
            <person name="Long J.C."/>
            <person name="Minagawa J."/>
            <person name="Page M.D."/>
            <person name="Pan J."/>
            <person name="Pootakham W."/>
            <person name="Roje S."/>
            <person name="Rose A."/>
            <person name="Stahlberg E."/>
            <person name="Terauchi A.M."/>
            <person name="Yang P."/>
            <person name="Ball S."/>
            <person name="Bowler C."/>
            <person name="Dieckmann C.L."/>
            <person name="Gladyshev V.N."/>
            <person name="Green P."/>
            <person name="Jorgensen R."/>
            <person name="Mayfield S."/>
            <person name="Mueller-Roeber B."/>
            <person name="Rajamani S."/>
            <person name="Sayre R.T."/>
            <person name="Brokstein P."/>
            <person name="Dubchak I."/>
            <person name="Goodstein D."/>
            <person name="Hornick L."/>
            <person name="Huang Y.W."/>
            <person name="Jhaveri J."/>
            <person name="Luo Y."/>
            <person name="Martinez D."/>
            <person name="Ngau W.C."/>
            <person name="Otillar B."/>
            <person name="Poliakov A."/>
            <person name="Porter A."/>
            <person name="Szajkowski L."/>
            <person name="Werner G."/>
            <person name="Zhou K."/>
            <person name="Grigoriev I.V."/>
            <person name="Rokhsar D.S."/>
            <person name="Grossman A.R."/>
        </authorList>
    </citation>
    <scope>NUCLEOTIDE SEQUENCE [LARGE SCALE GENOMIC DNA]</scope>
    <source>
        <strain evidence="4">CC-503</strain>
    </source>
</reference>
<feature type="region of interest" description="Disordered" evidence="2">
    <location>
        <begin position="1111"/>
        <end position="1136"/>
    </location>
</feature>
<dbReference type="RefSeq" id="XP_042922481.1">
    <property type="nucleotide sequence ID" value="XM_043063913.1"/>
</dbReference>